<reference evidence="4" key="2">
    <citation type="submission" date="2017-09" db="EMBL/GenBank/DDBJ databases">
        <authorList>
            <person name="Varghese N."/>
            <person name="Submissions S."/>
        </authorList>
    </citation>
    <scope>NUCLEOTIDE SEQUENCE [LARGE SCALE GENOMIC DNA]</scope>
    <source>
        <strain evidence="4">WG-1MB</strain>
    </source>
</reference>
<evidence type="ECO:0000313" key="1">
    <source>
        <dbReference type="EMBL" id="PQV42221.1"/>
    </source>
</evidence>
<dbReference type="Proteomes" id="UP000251060">
    <property type="component" value="Unassembled WGS sequence"/>
</dbReference>
<evidence type="ECO:0000313" key="2">
    <source>
        <dbReference type="EMBL" id="SNY19741.1"/>
    </source>
</evidence>
<accession>A0A285GBH5</accession>
<name>A0A285GBH5_9EURY</name>
<reference evidence="3 6" key="3">
    <citation type="submission" date="2019-03" db="EMBL/GenBank/DDBJ databases">
        <title>Subsurface microbial communities from deep shales in Ohio and West Virginia, USA.</title>
        <authorList>
            <person name="Wrighton K."/>
        </authorList>
    </citation>
    <scope>NUCLEOTIDE SEQUENCE [LARGE SCALE GENOMIC DNA]</scope>
    <source>
        <strain evidence="1 5">DSM 10369</strain>
        <strain evidence="3 6">WG1_MB</strain>
    </source>
</reference>
<evidence type="ECO:0000313" key="5">
    <source>
        <dbReference type="Proteomes" id="UP000251060"/>
    </source>
</evidence>
<dbReference type="EMBL" id="PVBU01000008">
    <property type="protein sequence ID" value="PQV42221.1"/>
    <property type="molecule type" value="Genomic_DNA"/>
</dbReference>
<dbReference type="EMBL" id="SMMS01000001">
    <property type="protein sequence ID" value="TCL11842.1"/>
    <property type="molecule type" value="Genomic_DNA"/>
</dbReference>
<dbReference type="Proteomes" id="UP000217726">
    <property type="component" value="Unassembled WGS sequence"/>
</dbReference>
<evidence type="ECO:0000313" key="4">
    <source>
        <dbReference type="Proteomes" id="UP000217726"/>
    </source>
</evidence>
<evidence type="ECO:0000313" key="6">
    <source>
        <dbReference type="Proteomes" id="UP000295404"/>
    </source>
</evidence>
<proteinExistence type="predicted"/>
<keyword evidence="4" id="KW-1185">Reference proteome</keyword>
<dbReference type="AlphaFoldDB" id="A0A285GBH5"/>
<dbReference type="EMBL" id="OBDR01000010">
    <property type="protein sequence ID" value="SNY19741.1"/>
    <property type="molecule type" value="Genomic_DNA"/>
</dbReference>
<protein>
    <submittedName>
        <fullName evidence="2">Uncharacterized protein</fullName>
    </submittedName>
</protein>
<reference evidence="2" key="1">
    <citation type="submission" date="2017-09" db="EMBL/GenBank/DDBJ databases">
        <authorList>
            <person name="Ehlers B."/>
            <person name="Leendertz F.H."/>
        </authorList>
    </citation>
    <scope>NUCLEOTIDE SEQUENCE [LARGE SCALE GENOMIC DNA]</scope>
    <source>
        <strain evidence="2">WG-1MB</strain>
    </source>
</reference>
<evidence type="ECO:0000313" key="3">
    <source>
        <dbReference type="EMBL" id="TCL11842.1"/>
    </source>
</evidence>
<sequence>MMLMCILMVILTTWCTLSAIEPEDTGYLYLSPKVLVNVTKTGINKNYIGSVETLSSNLH</sequence>
<dbReference type="Proteomes" id="UP000295404">
    <property type="component" value="Unassembled WGS sequence"/>
</dbReference>
<gene>
    <name evidence="1" type="ORF">B0H22_10889</name>
    <name evidence="3" type="ORF">C7960_1037</name>
    <name evidence="2" type="ORF">SAMN06295989_1101</name>
</gene>
<organism evidence="2 4">
    <name type="scientific">Methanohalophilus euhalobius</name>
    <dbReference type="NCBI Taxonomy" id="51203"/>
    <lineage>
        <taxon>Archaea</taxon>
        <taxon>Methanobacteriati</taxon>
        <taxon>Methanobacteriota</taxon>
        <taxon>Stenosarchaea group</taxon>
        <taxon>Methanomicrobia</taxon>
        <taxon>Methanosarcinales</taxon>
        <taxon>Methanosarcinaceae</taxon>
        <taxon>Methanohalophilus</taxon>
    </lineage>
</organism>